<organism evidence="2 3">
    <name type="scientific">Photobacterium frigidiphilum</name>
    <dbReference type="NCBI Taxonomy" id="264736"/>
    <lineage>
        <taxon>Bacteria</taxon>
        <taxon>Pseudomonadati</taxon>
        <taxon>Pseudomonadota</taxon>
        <taxon>Gammaproteobacteria</taxon>
        <taxon>Vibrionales</taxon>
        <taxon>Vibrionaceae</taxon>
        <taxon>Photobacterium</taxon>
    </lineage>
</organism>
<accession>A0A2T3JJA5</accession>
<gene>
    <name evidence="2" type="ORF">C9J12_08780</name>
</gene>
<feature type="transmembrane region" description="Helical" evidence="1">
    <location>
        <begin position="47"/>
        <end position="66"/>
    </location>
</feature>
<dbReference type="Proteomes" id="UP000240987">
    <property type="component" value="Unassembled WGS sequence"/>
</dbReference>
<reference evidence="2 3" key="1">
    <citation type="submission" date="2018-01" db="EMBL/GenBank/DDBJ databases">
        <title>Whole genome sequencing of Histamine producing bacteria.</title>
        <authorList>
            <person name="Butler K."/>
        </authorList>
    </citation>
    <scope>NUCLEOTIDE SEQUENCE [LARGE SCALE GENOMIC DNA]</scope>
    <source>
        <strain evidence="2 3">JCM 12947</strain>
    </source>
</reference>
<dbReference type="AlphaFoldDB" id="A0A2T3JJA5"/>
<keyword evidence="2" id="KW-0808">Transferase</keyword>
<sequence>MDASKVYLRDFLGLILVILSVLALLGAIFDVLAVLNYVSDEKARASVYLHESLPLLICILPTFIIAKIINRPSWIIGSEDYRLMMAKKIH</sequence>
<evidence type="ECO:0000313" key="3">
    <source>
        <dbReference type="Proteomes" id="UP000240987"/>
    </source>
</evidence>
<evidence type="ECO:0000313" key="2">
    <source>
        <dbReference type="EMBL" id="PSU49082.1"/>
    </source>
</evidence>
<dbReference type="EMBL" id="PYMJ01000007">
    <property type="protein sequence ID" value="PSU49082.1"/>
    <property type="molecule type" value="Genomic_DNA"/>
</dbReference>
<evidence type="ECO:0000256" key="1">
    <source>
        <dbReference type="SAM" id="Phobius"/>
    </source>
</evidence>
<keyword evidence="1" id="KW-0812">Transmembrane</keyword>
<comment type="caution">
    <text evidence="2">The sequence shown here is derived from an EMBL/GenBank/DDBJ whole genome shotgun (WGS) entry which is preliminary data.</text>
</comment>
<feature type="transmembrane region" description="Helical" evidence="1">
    <location>
        <begin position="12"/>
        <end position="35"/>
    </location>
</feature>
<dbReference type="RefSeq" id="WP_107242362.1">
    <property type="nucleotide sequence ID" value="NZ_PYMJ01000007.1"/>
</dbReference>
<name>A0A2T3JJA5_9GAMM</name>
<protein>
    <submittedName>
        <fullName evidence="2">D-fructose-6-phosphate amidotransferase</fullName>
    </submittedName>
</protein>
<keyword evidence="3" id="KW-1185">Reference proteome</keyword>
<dbReference type="GO" id="GO:0016740">
    <property type="term" value="F:transferase activity"/>
    <property type="evidence" value="ECO:0007669"/>
    <property type="project" value="UniProtKB-KW"/>
</dbReference>
<proteinExistence type="predicted"/>
<keyword evidence="1" id="KW-0472">Membrane</keyword>
<dbReference type="OrthoDB" id="5828728at2"/>
<keyword evidence="1" id="KW-1133">Transmembrane helix</keyword>